<dbReference type="Gene3D" id="3.30.420.300">
    <property type="entry name" value="2-keto-3-deoxy-galactonokinase, substrate binding domain"/>
    <property type="match status" value="1"/>
</dbReference>
<organism evidence="1 2">
    <name type="scientific">Parapedobacter defluvii</name>
    <dbReference type="NCBI Taxonomy" id="2045106"/>
    <lineage>
        <taxon>Bacteria</taxon>
        <taxon>Pseudomonadati</taxon>
        <taxon>Bacteroidota</taxon>
        <taxon>Sphingobacteriia</taxon>
        <taxon>Sphingobacteriales</taxon>
        <taxon>Sphingobacteriaceae</taxon>
        <taxon>Parapedobacter</taxon>
    </lineage>
</organism>
<dbReference type="InterPro" id="IPR042258">
    <property type="entry name" value="DGOK_N"/>
</dbReference>
<sequence length="317" mass="34886">MEAMFLSCDWGTSTFRLRLVRAADLRILAEITEGQGIAETYSRWKKQENTPGRQAFYASILRDCILELGRQSGQLLTGIPVILSGMASSSIGMKELPYQKLPISLDGANLWVERFESDEEMNPLVIISGVQTDTDVMRGEETKMVGCSSMLADEDGEQLIILPGTHSKHVTVKQRKVIAFQTHMTGEFFKLLSTHSILAASIEEGTDLNEPANQVCFREGVEAGSASGLLHAAFRVRTNQLLKNISKTENFHYLSGLLMGAELKCIPAGMPVYLVTGSVHDILYRTALDELGVSVRGAMDADLALIAGQYMTLCRDY</sequence>
<evidence type="ECO:0000313" key="2">
    <source>
        <dbReference type="Proteomes" id="UP000597338"/>
    </source>
</evidence>
<dbReference type="InterPro" id="IPR042257">
    <property type="entry name" value="DGOK_C"/>
</dbReference>
<protein>
    <submittedName>
        <fullName evidence="1">2-dehydro-3-deoxygalactonokinase</fullName>
    </submittedName>
</protein>
<reference evidence="2" key="1">
    <citation type="journal article" date="2019" name="Int. J. Syst. Evol. Microbiol.">
        <title>The Global Catalogue of Microorganisms (GCM) 10K type strain sequencing project: providing services to taxonomists for standard genome sequencing and annotation.</title>
        <authorList>
            <consortium name="The Broad Institute Genomics Platform"/>
            <consortium name="The Broad Institute Genome Sequencing Center for Infectious Disease"/>
            <person name="Wu L."/>
            <person name="Ma J."/>
        </authorList>
    </citation>
    <scope>NUCLEOTIDE SEQUENCE [LARGE SCALE GENOMIC DNA]</scope>
    <source>
        <strain evidence="2">CGMCC 1.15342</strain>
    </source>
</reference>
<gene>
    <name evidence="1" type="ORF">GCM10011386_08360</name>
</gene>
<dbReference type="Gene3D" id="3.30.420.310">
    <property type="entry name" value="2-keto-3-deoxy-galactonokinase, C-terminal domain"/>
    <property type="match status" value="1"/>
</dbReference>
<dbReference type="RefSeq" id="WP_188747780.1">
    <property type="nucleotide sequence ID" value="NZ_BMIK01000002.1"/>
</dbReference>
<evidence type="ECO:0000313" key="1">
    <source>
        <dbReference type="EMBL" id="GGC18820.1"/>
    </source>
</evidence>
<dbReference type="InterPro" id="IPR007729">
    <property type="entry name" value="DGOK"/>
</dbReference>
<dbReference type="Pfam" id="PF05035">
    <property type="entry name" value="DGOK"/>
    <property type="match status" value="1"/>
</dbReference>
<name>A0ABQ1L2Z1_9SPHI</name>
<accession>A0ABQ1L2Z1</accession>
<dbReference type="Proteomes" id="UP000597338">
    <property type="component" value="Unassembled WGS sequence"/>
</dbReference>
<proteinExistence type="predicted"/>
<dbReference type="EMBL" id="BMIK01000002">
    <property type="protein sequence ID" value="GGC18820.1"/>
    <property type="molecule type" value="Genomic_DNA"/>
</dbReference>
<comment type="caution">
    <text evidence="1">The sequence shown here is derived from an EMBL/GenBank/DDBJ whole genome shotgun (WGS) entry which is preliminary data.</text>
</comment>
<keyword evidence="2" id="KW-1185">Reference proteome</keyword>